<feature type="region of interest" description="RU C" evidence="4">
    <location>
        <begin position="248"/>
        <end position="366"/>
    </location>
</feature>
<organism evidence="5 6">
    <name type="scientific">Methylobacterium oryzihabitans</name>
    <dbReference type="NCBI Taxonomy" id="2499852"/>
    <lineage>
        <taxon>Bacteria</taxon>
        <taxon>Pseudomonadati</taxon>
        <taxon>Pseudomonadota</taxon>
        <taxon>Alphaproteobacteria</taxon>
        <taxon>Hyphomicrobiales</taxon>
        <taxon>Methylobacteriaceae</taxon>
        <taxon>Methylobacterium</taxon>
    </lineage>
</organism>
<dbReference type="RefSeq" id="WP_127731846.1">
    <property type="nucleotide sequence ID" value="NZ_SACP01000019.1"/>
</dbReference>
<feature type="active site" evidence="4">
    <location>
        <position position="155"/>
    </location>
</feature>
<comment type="caution">
    <text evidence="5">The sequence shown here is derived from an EMBL/GenBank/DDBJ whole genome shotgun (WGS) entry which is preliminary data.</text>
</comment>
<dbReference type="InterPro" id="IPR043007">
    <property type="entry name" value="AtzD/Barbiturase_RUC"/>
</dbReference>
<comment type="subunit">
    <text evidence="2 4">Homotetramer.</text>
</comment>
<feature type="binding site" evidence="4">
    <location>
        <position position="53"/>
    </location>
    <ligand>
        <name>substrate</name>
    </ligand>
</feature>
<comment type="domain">
    <text evidence="4">The monomer structure is formed from three repeating units (RUs) that share the same structure as one another. The monomer, the active site and substrate all possess threefold rotational symmetry, to the extent that the active site possesses three potential Ser-Lys catalytic dyads. It is possible that any or all of the three active-site serines may act as nucleophile (albeit only one can do so per catalytic cycle).</text>
</comment>
<feature type="binding site" evidence="4">
    <location>
        <position position="348"/>
    </location>
    <ligand>
        <name>Mg(2+)</name>
        <dbReference type="ChEBI" id="CHEBI:18420"/>
        <note>structural</note>
    </ligand>
</feature>
<feature type="site" description="Important for substrate specificity" evidence="4">
    <location>
        <position position="317"/>
    </location>
</feature>
<proteinExistence type="inferred from homology"/>
<keyword evidence="3 4" id="KW-0378">Hydrolase</keyword>
<dbReference type="GO" id="GO:0019381">
    <property type="term" value="P:atrazine catabolic process"/>
    <property type="evidence" value="ECO:0007669"/>
    <property type="project" value="UniProtKB-UniRule"/>
</dbReference>
<feature type="binding site" evidence="4">
    <location>
        <begin position="340"/>
        <end position="341"/>
    </location>
    <ligand>
        <name>substrate</name>
    </ligand>
</feature>
<feature type="binding site" evidence="4">
    <location>
        <position position="343"/>
    </location>
    <ligand>
        <name>Mg(2+)</name>
        <dbReference type="ChEBI" id="CHEBI:18420"/>
        <note>structural</note>
    </ligand>
</feature>
<feature type="binding site" evidence="4">
    <location>
        <position position="294"/>
    </location>
    <ligand>
        <name>Mg(2+)</name>
        <dbReference type="ChEBI" id="CHEBI:18420"/>
        <note>structural</note>
    </ligand>
</feature>
<feature type="binding site" evidence="4">
    <location>
        <position position="351"/>
    </location>
    <ligand>
        <name>Mg(2+)</name>
        <dbReference type="ChEBI" id="CHEBI:18420"/>
        <note>structural</note>
    </ligand>
</feature>
<dbReference type="EC" id="3.5.2.15" evidence="4"/>
<keyword evidence="6" id="KW-1185">Reference proteome</keyword>
<feature type="binding site" evidence="4">
    <location>
        <begin position="81"/>
        <end position="82"/>
    </location>
    <ligand>
        <name>substrate</name>
    </ligand>
</feature>
<feature type="binding site" evidence="4">
    <location>
        <position position="187"/>
    </location>
    <ligand>
        <name>substrate</name>
    </ligand>
</feature>
<evidence type="ECO:0000256" key="1">
    <source>
        <dbReference type="ARBA" id="ARBA00010947"/>
    </source>
</evidence>
<feature type="binding site" evidence="4">
    <location>
        <position position="346"/>
    </location>
    <ligand>
        <name>Mg(2+)</name>
        <dbReference type="ChEBI" id="CHEBI:18420"/>
        <note>structural</note>
    </ligand>
</feature>
<comment type="activity regulation">
    <text evidence="4">Inhibited by barbituric acid.</text>
</comment>
<sequence>MSRRADLLRLPMSAPDDVSALAAAVAEGRLDPSAVVAVFAKTEGNGCVNDFTRALGVHALRAFFAPLLPPGGADRIAMVMSGGTEGGLSPHWLVFSAAPGEGTGPALAIGQARTPVLPPEHLGRREQVDLVAAGVRAAMTEAALCPENVHYVQVKCPLLTSERILDARARGAEPLTADTLKSMGLSRGASALGAALALGEVPDEALGAAPAGRDLSLYSRRCGASAGVELLDHEIVVMGMSPDWTGPLVIDHAVMADGIDVDPVAECLERLGFAGGRVREADRGRLAAVLAKAEASSDGLIRGHRHTMLTDSDISATRHARGFVAGALGGLTGLTDLFVSGGAEHQGPDGGGPVAVIARAVTARRV</sequence>
<comment type="pathway">
    <text evidence="4">Xenobiotic degradation; atrazine degradation; biuret from cyanurate: step 1/1.</text>
</comment>
<feature type="region of interest" description="RU A" evidence="4">
    <location>
        <begin position="1"/>
        <end position="101"/>
    </location>
</feature>
<comment type="caution">
    <text evidence="4">Lacks conserved residue(s) required for the propagation of feature annotation.</text>
</comment>
<dbReference type="InterPro" id="IPR043006">
    <property type="entry name" value="AtzD/Barbiturase_RUB"/>
</dbReference>
<dbReference type="Gene3D" id="3.30.1330.160">
    <property type="entry name" value="Cyanuric acid hydrolase/Barbituras, RU C"/>
    <property type="match status" value="1"/>
</dbReference>
<dbReference type="Pfam" id="PF09663">
    <property type="entry name" value="Amido_AtzD_TrzD"/>
    <property type="match status" value="1"/>
</dbReference>
<keyword evidence="4" id="KW-0479">Metal-binding</keyword>
<evidence type="ECO:0000256" key="4">
    <source>
        <dbReference type="HAMAP-Rule" id="MF_01989"/>
    </source>
</evidence>
<gene>
    <name evidence="5" type="ORF">EOE48_18505</name>
</gene>
<name>A0A3S2VLW9_9HYPH</name>
<dbReference type="OrthoDB" id="569708at2"/>
<dbReference type="AlphaFoldDB" id="A0A3S2VLW9"/>
<evidence type="ECO:0000256" key="2">
    <source>
        <dbReference type="ARBA" id="ARBA00011881"/>
    </source>
</evidence>
<reference evidence="5 6" key="1">
    <citation type="submission" date="2019-01" db="EMBL/GenBank/DDBJ databases">
        <authorList>
            <person name="Chen W.-M."/>
        </authorList>
    </citation>
    <scope>NUCLEOTIDE SEQUENCE [LARGE SCALE GENOMIC DNA]</scope>
    <source>
        <strain evidence="5 6">TER-1</strain>
    </source>
</reference>
<evidence type="ECO:0000256" key="3">
    <source>
        <dbReference type="ARBA" id="ARBA00022801"/>
    </source>
</evidence>
<feature type="binding site" evidence="4">
    <location>
        <position position="321"/>
    </location>
    <ligand>
        <name>substrate</name>
    </ligand>
</feature>
<dbReference type="GO" id="GO:0046872">
    <property type="term" value="F:metal ion binding"/>
    <property type="evidence" value="ECO:0007669"/>
    <property type="project" value="UniProtKB-UniRule"/>
</dbReference>
<evidence type="ECO:0000313" key="6">
    <source>
        <dbReference type="Proteomes" id="UP000286997"/>
    </source>
</evidence>
<dbReference type="Gene3D" id="3.30.1330.170">
    <property type="entry name" value="Cyanuric acid hydrolase/Barbiturase, RU A"/>
    <property type="match status" value="1"/>
</dbReference>
<dbReference type="GO" id="GO:0018753">
    <property type="term" value="F:cyanuric acid amidohydrolase activity"/>
    <property type="evidence" value="ECO:0007669"/>
    <property type="project" value="UniProtKB-UniRule"/>
</dbReference>
<dbReference type="Gene3D" id="3.30.1330.180">
    <property type="entry name" value="Cyanuric acid hydrolase/Barbiturase, RU B"/>
    <property type="match status" value="1"/>
</dbReference>
<comment type="catalytic activity">
    <reaction evidence="4">
        <text>cyanurate + H2O = 1-carboxybiuret + H(+)</text>
        <dbReference type="Rhea" id="RHEA:70363"/>
        <dbReference type="ChEBI" id="CHEBI:15377"/>
        <dbReference type="ChEBI" id="CHEBI:15378"/>
        <dbReference type="ChEBI" id="CHEBI:38028"/>
        <dbReference type="ChEBI" id="CHEBI:142864"/>
        <dbReference type="EC" id="3.5.2.15"/>
    </reaction>
</comment>
<dbReference type="UniPathway" id="UPA00008">
    <property type="reaction ID" value="UER00502"/>
</dbReference>
<dbReference type="NCBIfam" id="TIGR02714">
    <property type="entry name" value="amido_AtzD_TrzD"/>
    <property type="match status" value="1"/>
</dbReference>
<dbReference type="Proteomes" id="UP000286997">
    <property type="component" value="Unassembled WGS sequence"/>
</dbReference>
<feature type="binding site" evidence="4">
    <location>
        <position position="347"/>
    </location>
    <ligand>
        <name>Mg(2+)</name>
        <dbReference type="ChEBI" id="CHEBI:18420"/>
        <note>structural</note>
    </ligand>
</feature>
<dbReference type="EMBL" id="SACP01000019">
    <property type="protein sequence ID" value="RVU15788.1"/>
    <property type="molecule type" value="Genomic_DNA"/>
</dbReference>
<feature type="binding site" evidence="4">
    <location>
        <begin position="225"/>
        <end position="226"/>
    </location>
    <ligand>
        <name>substrate</name>
    </ligand>
</feature>
<dbReference type="HAMAP" id="MF_01989">
    <property type="entry name" value="Cyc_amidohydrol"/>
    <property type="match status" value="1"/>
</dbReference>
<evidence type="ECO:0000313" key="5">
    <source>
        <dbReference type="EMBL" id="RVU15788.1"/>
    </source>
</evidence>
<protein>
    <recommendedName>
        <fullName evidence="4">Cyanuric acid amidohydrolase</fullName>
        <shortName evidence="4">CAH</shortName>
        <ecNumber evidence="4">3.5.2.15</ecNumber>
    </recommendedName>
</protein>
<dbReference type="InterPro" id="IPR043008">
    <property type="entry name" value="AtzD/Barbiturase_RUA"/>
</dbReference>
<dbReference type="InterPro" id="IPR014086">
    <property type="entry name" value="AtzD/Barbiturase"/>
</dbReference>
<keyword evidence="4" id="KW-0460">Magnesium</keyword>
<comment type="function">
    <text evidence="4">Responsible for the hydrolysis of cyanuric acid, an intermediate formed during catabolism of s-triazine based compounds in herbicides such as atrazine and polymers such as melamine. Catalyzes the hydrolytic opening of the s-triazine ring of cyanuric acid (2,4,6-trihydroxy-s-triazine) to yield carbon dioxide and carboxybiuret, which spontaneously decarboxylates to biuret.</text>
</comment>
<comment type="similarity">
    <text evidence="1 4">Belongs to the cyclic amide hydrolase (CyAH) family.</text>
</comment>
<accession>A0A3S2VLW9</accession>
<feature type="active site" description="Nucleophile" evidence="4">
    <location>
        <position position="225"/>
    </location>
</feature>